<feature type="transmembrane region" description="Helical" evidence="1">
    <location>
        <begin position="179"/>
        <end position="198"/>
    </location>
</feature>
<feature type="transmembrane region" description="Helical" evidence="1">
    <location>
        <begin position="7"/>
        <end position="24"/>
    </location>
</feature>
<dbReference type="Proteomes" id="UP000245391">
    <property type="component" value="Unassembled WGS sequence"/>
</dbReference>
<feature type="transmembrane region" description="Helical" evidence="1">
    <location>
        <begin position="30"/>
        <end position="50"/>
    </location>
</feature>
<feature type="transmembrane region" description="Helical" evidence="1">
    <location>
        <begin position="144"/>
        <end position="167"/>
    </location>
</feature>
<proteinExistence type="predicted"/>
<evidence type="ECO:0000313" key="2">
    <source>
        <dbReference type="EMBL" id="PWS30618.1"/>
    </source>
</evidence>
<dbReference type="RefSeq" id="WP_109931236.1">
    <property type="nucleotide sequence ID" value="NZ_QGNY01000006.1"/>
</dbReference>
<keyword evidence="1" id="KW-0812">Transmembrane</keyword>
<keyword evidence="1" id="KW-0472">Membrane</keyword>
<keyword evidence="3" id="KW-1185">Reference proteome</keyword>
<accession>A0A317EZI8</accession>
<feature type="transmembrane region" description="Helical" evidence="1">
    <location>
        <begin position="71"/>
        <end position="93"/>
    </location>
</feature>
<feature type="transmembrane region" description="Helical" evidence="1">
    <location>
        <begin position="113"/>
        <end position="132"/>
    </location>
</feature>
<reference evidence="3" key="1">
    <citation type="submission" date="2018-05" db="EMBL/GenBank/DDBJ databases">
        <title>Pedobacter paludis sp. nov., isolated from wetland soil.</title>
        <authorList>
            <person name="Zhang Y."/>
        </authorList>
    </citation>
    <scope>NUCLEOTIDE SEQUENCE [LARGE SCALE GENOMIC DNA]</scope>
    <source>
        <strain evidence="3">R-8</strain>
    </source>
</reference>
<evidence type="ECO:0000256" key="1">
    <source>
        <dbReference type="SAM" id="Phobius"/>
    </source>
</evidence>
<dbReference type="EMBL" id="QGNY01000006">
    <property type="protein sequence ID" value="PWS30618.1"/>
    <property type="molecule type" value="Genomic_DNA"/>
</dbReference>
<gene>
    <name evidence="2" type="ORF">DF947_16955</name>
</gene>
<dbReference type="OrthoDB" id="795933at2"/>
<evidence type="ECO:0000313" key="3">
    <source>
        <dbReference type="Proteomes" id="UP000245391"/>
    </source>
</evidence>
<organism evidence="2 3">
    <name type="scientific">Pedobacter paludis</name>
    <dbReference type="NCBI Taxonomy" id="2203212"/>
    <lineage>
        <taxon>Bacteria</taxon>
        <taxon>Pseudomonadati</taxon>
        <taxon>Bacteroidota</taxon>
        <taxon>Sphingobacteriia</taxon>
        <taxon>Sphingobacteriales</taxon>
        <taxon>Sphingobacteriaceae</taxon>
        <taxon>Pedobacter</taxon>
    </lineage>
</organism>
<sequence length="215" mass="25019">MRTTKLTNLISLLLFTAYSLYVVLSGQANLFFIIYLFFLDEVIKNIFIAIKSMRFKALGIDTRAANSAIRARFFMLFVYSIFIVIVFGLFYGLLNTSINEFTRNLMIFLFKDIYFNISVSIIILRESINLFIDLNKAKKEDFMIIPINSNIFILHLSIIFGGVMWFLTSGKFEYFHLSFGVYNQVAIIFPFIIIKFLFDLHALKKNDNTNAETAY</sequence>
<protein>
    <submittedName>
        <fullName evidence="2">Uncharacterized protein</fullName>
    </submittedName>
</protein>
<name>A0A317EZI8_9SPHI</name>
<dbReference type="AlphaFoldDB" id="A0A317EZI8"/>
<comment type="caution">
    <text evidence="2">The sequence shown here is derived from an EMBL/GenBank/DDBJ whole genome shotgun (WGS) entry which is preliminary data.</text>
</comment>
<keyword evidence="1" id="KW-1133">Transmembrane helix</keyword>